<protein>
    <submittedName>
        <fullName evidence="1">Sigma-70 family RNA polymerase sigma factor</fullName>
    </submittedName>
</protein>
<evidence type="ECO:0000313" key="2">
    <source>
        <dbReference type="Proteomes" id="UP000886883"/>
    </source>
</evidence>
<organism evidence="1 2">
    <name type="scientific">Candidatus Eisenbergiella merdigallinarum</name>
    <dbReference type="NCBI Taxonomy" id="2838552"/>
    <lineage>
        <taxon>Bacteria</taxon>
        <taxon>Bacillati</taxon>
        <taxon>Bacillota</taxon>
        <taxon>Clostridia</taxon>
        <taxon>Lachnospirales</taxon>
        <taxon>Lachnospiraceae</taxon>
        <taxon>Eisenbergiella</taxon>
    </lineage>
</organism>
<accession>A0A9D2SCJ9</accession>
<dbReference type="SUPFAM" id="SSF88659">
    <property type="entry name" value="Sigma3 and sigma4 domains of RNA polymerase sigma factors"/>
    <property type="match status" value="1"/>
</dbReference>
<reference evidence="1" key="2">
    <citation type="submission" date="2021-04" db="EMBL/GenBank/DDBJ databases">
        <authorList>
            <person name="Gilroy R."/>
        </authorList>
    </citation>
    <scope>NUCLEOTIDE SEQUENCE</scope>
    <source>
        <strain evidence="1">USAMLcec3-2134</strain>
    </source>
</reference>
<dbReference type="Gene3D" id="1.10.10.10">
    <property type="entry name" value="Winged helix-like DNA-binding domain superfamily/Winged helix DNA-binding domain"/>
    <property type="match status" value="1"/>
</dbReference>
<sequence>MNEANKQRYIYIEGQAVPVSEDVYRVCKHYERKEEYFSRDLKSERFQRITNTFLPSREDSYERLLNQGKQFAGESNPVEEEAVSSVWMAELFHHLTDEERQIIEQLYILERTEREACAAMNLALASFQRRKCQLLKKLRKMLEKNL</sequence>
<dbReference type="Proteomes" id="UP000886883">
    <property type="component" value="Unassembled WGS sequence"/>
</dbReference>
<dbReference type="InterPro" id="IPR036388">
    <property type="entry name" value="WH-like_DNA-bd_sf"/>
</dbReference>
<name>A0A9D2SCJ9_9FIRM</name>
<comment type="caution">
    <text evidence="1">The sequence shown here is derived from an EMBL/GenBank/DDBJ whole genome shotgun (WGS) entry which is preliminary data.</text>
</comment>
<evidence type="ECO:0000313" key="1">
    <source>
        <dbReference type="EMBL" id="HJB90784.1"/>
    </source>
</evidence>
<dbReference type="InterPro" id="IPR013324">
    <property type="entry name" value="RNA_pol_sigma_r3/r4-like"/>
</dbReference>
<dbReference type="EMBL" id="DWXE01000016">
    <property type="protein sequence ID" value="HJB90784.1"/>
    <property type="molecule type" value="Genomic_DNA"/>
</dbReference>
<reference evidence="1" key="1">
    <citation type="journal article" date="2021" name="PeerJ">
        <title>Extensive microbial diversity within the chicken gut microbiome revealed by metagenomics and culture.</title>
        <authorList>
            <person name="Gilroy R."/>
            <person name="Ravi A."/>
            <person name="Getino M."/>
            <person name="Pursley I."/>
            <person name="Horton D.L."/>
            <person name="Alikhan N.F."/>
            <person name="Baker D."/>
            <person name="Gharbi K."/>
            <person name="Hall N."/>
            <person name="Watson M."/>
            <person name="Adriaenssens E.M."/>
            <person name="Foster-Nyarko E."/>
            <person name="Jarju S."/>
            <person name="Secka A."/>
            <person name="Antonio M."/>
            <person name="Oren A."/>
            <person name="Chaudhuri R.R."/>
            <person name="La Ragione R."/>
            <person name="Hildebrand F."/>
            <person name="Pallen M.J."/>
        </authorList>
    </citation>
    <scope>NUCLEOTIDE SEQUENCE</scope>
    <source>
        <strain evidence="1">USAMLcec3-2134</strain>
    </source>
</reference>
<gene>
    <name evidence="1" type="ORF">H9763_04870</name>
</gene>
<dbReference type="AlphaFoldDB" id="A0A9D2SCJ9"/>
<proteinExistence type="predicted"/>